<dbReference type="InterPro" id="IPR025337">
    <property type="entry name" value="Questin_oxidase-like"/>
</dbReference>
<gene>
    <name evidence="2" type="ORF">AAE3_LOCUS10067</name>
</gene>
<accession>A0A8S0W2Q9</accession>
<dbReference type="PANTHER" id="PTHR35870">
    <property type="entry name" value="PROTEIN, PUTATIVE (AFU_ORTHOLOGUE AFUA_5G03330)-RELATED"/>
    <property type="match status" value="1"/>
</dbReference>
<sequence>MEFHSKMPQEIDDKLFPPPVHISLAKRDNAAFVPRIWPGVSAASTNTLRSVLKDNHIRWHVFFNQRGFHNHIPHAALALWCLGADASILEASYKTHSDIYERPAFASPGPITQETWKDHLSDEKYYAAYVEFFTQQYETKTFTDMLEEYVFAENANWVENTPKQPEMVPRFIDGLFHALIHTGYGVEFGVPGVSLEGLAQAAVHDSTCGSTIPASSLDTGIDGDLASRFAANIGLSETKDVHAFSILARVLTDPRFASNGKPDDAVRFALDTMRVHGKAIAKHVDQWTLDGDLSKKVEELLWTATLVYGVGGLEANGGFNADFFLIHLVTSSLFLPTIFSPLKRNSQIQLLKAYFGSLIAWYIGRGRPELDIKSFFANPSTLLLTPPGPHPTQNKVAQPSPTSPHEITPNPWLQIIQSTLVHPDDHVCKLQRALADFGAFLGDVKKGCFGGTELKDAEMIDGTLFLRTAGLTAGRVGWVREGEPQLMEASAWDRRGFF</sequence>
<dbReference type="EMBL" id="CACVBS010000063">
    <property type="protein sequence ID" value="CAA7267855.1"/>
    <property type="molecule type" value="Genomic_DNA"/>
</dbReference>
<evidence type="ECO:0000256" key="1">
    <source>
        <dbReference type="ARBA" id="ARBA00023002"/>
    </source>
</evidence>
<evidence type="ECO:0000313" key="3">
    <source>
        <dbReference type="Proteomes" id="UP000467700"/>
    </source>
</evidence>
<dbReference type="GO" id="GO:0016491">
    <property type="term" value="F:oxidoreductase activity"/>
    <property type="evidence" value="ECO:0007669"/>
    <property type="project" value="UniProtKB-KW"/>
</dbReference>
<comment type="caution">
    <text evidence="2">The sequence shown here is derived from an EMBL/GenBank/DDBJ whole genome shotgun (WGS) entry which is preliminary data.</text>
</comment>
<reference evidence="2 3" key="1">
    <citation type="submission" date="2020-01" db="EMBL/GenBank/DDBJ databases">
        <authorList>
            <person name="Gupta K D."/>
        </authorList>
    </citation>
    <scope>NUCLEOTIDE SEQUENCE [LARGE SCALE GENOMIC DNA]</scope>
</reference>
<dbReference type="OrthoDB" id="10004862at2759"/>
<name>A0A8S0W2Q9_CYCAE</name>
<evidence type="ECO:0000313" key="2">
    <source>
        <dbReference type="EMBL" id="CAA7267855.1"/>
    </source>
</evidence>
<dbReference type="Pfam" id="PF14027">
    <property type="entry name" value="Questin_oxidase"/>
    <property type="match status" value="1"/>
</dbReference>
<organism evidence="2 3">
    <name type="scientific">Cyclocybe aegerita</name>
    <name type="common">Black poplar mushroom</name>
    <name type="synonym">Agrocybe aegerita</name>
    <dbReference type="NCBI Taxonomy" id="1973307"/>
    <lineage>
        <taxon>Eukaryota</taxon>
        <taxon>Fungi</taxon>
        <taxon>Dikarya</taxon>
        <taxon>Basidiomycota</taxon>
        <taxon>Agaricomycotina</taxon>
        <taxon>Agaricomycetes</taxon>
        <taxon>Agaricomycetidae</taxon>
        <taxon>Agaricales</taxon>
        <taxon>Agaricineae</taxon>
        <taxon>Bolbitiaceae</taxon>
        <taxon>Cyclocybe</taxon>
    </lineage>
</organism>
<dbReference type="AlphaFoldDB" id="A0A8S0W2Q9"/>
<keyword evidence="3" id="KW-1185">Reference proteome</keyword>
<dbReference type="Proteomes" id="UP000467700">
    <property type="component" value="Unassembled WGS sequence"/>
</dbReference>
<protein>
    <recommendedName>
        <fullName evidence="4">Oxidoreductase AflY</fullName>
    </recommendedName>
</protein>
<proteinExistence type="predicted"/>
<keyword evidence="1" id="KW-0560">Oxidoreductase</keyword>
<evidence type="ECO:0008006" key="4">
    <source>
        <dbReference type="Google" id="ProtNLM"/>
    </source>
</evidence>
<dbReference type="PANTHER" id="PTHR35870:SF1">
    <property type="entry name" value="PROTEIN, PUTATIVE (AFU_ORTHOLOGUE AFUA_5G03330)-RELATED"/>
    <property type="match status" value="1"/>
</dbReference>